<sequence length="275" mass="30608">MAAHLSPSTVHSVMVHDSHEEFLKGSLADYVVNSSVLAPLLCFANLTTISLCPPAGFDIDDTTAWDLARTWPKLECLMLKPSVDWRHRFPPIHMTLHGLRAFAEHCKRLEELTIHVNATEVPPLDDSTTRVSPDICVLNFFNVGASPISDPPAVARFLFALFPDLLDLETSVDDTDWDDELGWAELPVEEGDDPEETAFERSERSRHAKWREVAKLLYDMPAFAKALRYIEIAALHEGEKKSRSEGNLGPGLLRITQEVSAASSGLAMHRNNLNA</sequence>
<dbReference type="Gene3D" id="3.80.10.10">
    <property type="entry name" value="Ribonuclease Inhibitor"/>
    <property type="match status" value="1"/>
</dbReference>
<protein>
    <recommendedName>
        <fullName evidence="3">F-box domain-containing protein</fullName>
    </recommendedName>
</protein>
<evidence type="ECO:0000313" key="2">
    <source>
        <dbReference type="Proteomes" id="UP001219525"/>
    </source>
</evidence>
<dbReference type="EMBL" id="JARJCW010000003">
    <property type="protein sequence ID" value="KAJ7226752.1"/>
    <property type="molecule type" value="Genomic_DNA"/>
</dbReference>
<dbReference type="AlphaFoldDB" id="A0AAD6YQN7"/>
<dbReference type="Proteomes" id="UP001219525">
    <property type="component" value="Unassembled WGS sequence"/>
</dbReference>
<evidence type="ECO:0008006" key="3">
    <source>
        <dbReference type="Google" id="ProtNLM"/>
    </source>
</evidence>
<proteinExistence type="predicted"/>
<dbReference type="InterPro" id="IPR032675">
    <property type="entry name" value="LRR_dom_sf"/>
</dbReference>
<name>A0AAD6YQN7_9AGAR</name>
<keyword evidence="2" id="KW-1185">Reference proteome</keyword>
<evidence type="ECO:0000313" key="1">
    <source>
        <dbReference type="EMBL" id="KAJ7226752.1"/>
    </source>
</evidence>
<reference evidence="1" key="1">
    <citation type="submission" date="2023-03" db="EMBL/GenBank/DDBJ databases">
        <title>Massive genome expansion in bonnet fungi (Mycena s.s.) driven by repeated elements and novel gene families across ecological guilds.</title>
        <authorList>
            <consortium name="Lawrence Berkeley National Laboratory"/>
            <person name="Harder C.B."/>
            <person name="Miyauchi S."/>
            <person name="Viragh M."/>
            <person name="Kuo A."/>
            <person name="Thoen E."/>
            <person name="Andreopoulos B."/>
            <person name="Lu D."/>
            <person name="Skrede I."/>
            <person name="Drula E."/>
            <person name="Henrissat B."/>
            <person name="Morin E."/>
            <person name="Kohler A."/>
            <person name="Barry K."/>
            <person name="LaButti K."/>
            <person name="Morin E."/>
            <person name="Salamov A."/>
            <person name="Lipzen A."/>
            <person name="Mereny Z."/>
            <person name="Hegedus B."/>
            <person name="Baldrian P."/>
            <person name="Stursova M."/>
            <person name="Weitz H."/>
            <person name="Taylor A."/>
            <person name="Grigoriev I.V."/>
            <person name="Nagy L.G."/>
            <person name="Martin F."/>
            <person name="Kauserud H."/>
        </authorList>
    </citation>
    <scope>NUCLEOTIDE SEQUENCE</scope>
    <source>
        <strain evidence="1">9144</strain>
    </source>
</reference>
<comment type="caution">
    <text evidence="1">The sequence shown here is derived from an EMBL/GenBank/DDBJ whole genome shotgun (WGS) entry which is preliminary data.</text>
</comment>
<organism evidence="1 2">
    <name type="scientific">Mycena pura</name>
    <dbReference type="NCBI Taxonomy" id="153505"/>
    <lineage>
        <taxon>Eukaryota</taxon>
        <taxon>Fungi</taxon>
        <taxon>Dikarya</taxon>
        <taxon>Basidiomycota</taxon>
        <taxon>Agaricomycotina</taxon>
        <taxon>Agaricomycetes</taxon>
        <taxon>Agaricomycetidae</taxon>
        <taxon>Agaricales</taxon>
        <taxon>Marasmiineae</taxon>
        <taxon>Mycenaceae</taxon>
        <taxon>Mycena</taxon>
    </lineage>
</organism>
<accession>A0AAD6YQN7</accession>
<gene>
    <name evidence="1" type="ORF">GGX14DRAFT_555340</name>
</gene>